<feature type="repeat" description="ANK" evidence="2">
    <location>
        <begin position="193"/>
        <end position="226"/>
    </location>
</feature>
<keyword evidence="5" id="KW-1185">Reference proteome</keyword>
<dbReference type="SUPFAM" id="SSF48403">
    <property type="entry name" value="Ankyrin repeat"/>
    <property type="match status" value="1"/>
</dbReference>
<gene>
    <name evidence="4" type="ORF">CLOSTMETH_01625</name>
</gene>
<keyword evidence="2" id="KW-0040">ANK repeat</keyword>
<dbReference type="Pfam" id="PF12796">
    <property type="entry name" value="Ank_2"/>
    <property type="match status" value="1"/>
</dbReference>
<reference evidence="4 5" key="1">
    <citation type="submission" date="2009-01" db="EMBL/GenBank/DDBJ databases">
        <authorList>
            <person name="Fulton L."/>
            <person name="Clifton S."/>
            <person name="Fulton B."/>
            <person name="Xu J."/>
            <person name="Minx P."/>
            <person name="Pepin K.H."/>
            <person name="Johnson M."/>
            <person name="Bhonagiri V."/>
            <person name="Nash W.E."/>
            <person name="Mardis E.R."/>
            <person name="Wilson R.K."/>
        </authorList>
    </citation>
    <scope>NUCLEOTIDE SEQUENCE [LARGE SCALE GENOMIC DNA]</scope>
    <source>
        <strain evidence="4 5">DSM 5476</strain>
    </source>
</reference>
<keyword evidence="3" id="KW-0472">Membrane</keyword>
<dbReference type="STRING" id="537013.CLOSTMETH_01625"/>
<dbReference type="AlphaFoldDB" id="C0ECQ4"/>
<evidence type="ECO:0000256" key="1">
    <source>
        <dbReference type="ARBA" id="ARBA00022737"/>
    </source>
</evidence>
<feature type="transmembrane region" description="Helical" evidence="3">
    <location>
        <begin position="51"/>
        <end position="69"/>
    </location>
</feature>
<comment type="caution">
    <text evidence="4">The sequence shown here is derived from an EMBL/GenBank/DDBJ whole genome shotgun (WGS) entry which is preliminary data.</text>
</comment>
<dbReference type="HOGENOM" id="CLU_884820_0_0_9"/>
<evidence type="ECO:0000256" key="3">
    <source>
        <dbReference type="SAM" id="Phobius"/>
    </source>
</evidence>
<dbReference type="PROSITE" id="PS50088">
    <property type="entry name" value="ANK_REPEAT"/>
    <property type="match status" value="1"/>
</dbReference>
<dbReference type="InterPro" id="IPR002110">
    <property type="entry name" value="Ankyrin_rpt"/>
</dbReference>
<dbReference type="eggNOG" id="COG0666">
    <property type="taxonomic scope" value="Bacteria"/>
</dbReference>
<feature type="transmembrane region" description="Helical" evidence="3">
    <location>
        <begin position="6"/>
        <end position="31"/>
    </location>
</feature>
<dbReference type="Pfam" id="PF13637">
    <property type="entry name" value="Ank_4"/>
    <property type="match status" value="1"/>
</dbReference>
<keyword evidence="1" id="KW-0677">Repeat</keyword>
<evidence type="ECO:0000313" key="4">
    <source>
        <dbReference type="EMBL" id="EEG30698.1"/>
    </source>
</evidence>
<dbReference type="EMBL" id="ACEC01000057">
    <property type="protein sequence ID" value="EEG30698.1"/>
    <property type="molecule type" value="Genomic_DNA"/>
</dbReference>
<sequence>MTDSTQLLLVVVLVAIGIAALIAAGCLQAGLRTKRVAYPHLIQNWQRAQRYVILLFVIGGLLVVCPPISQLTVSFQTTSSRSSPTLEDALGQVEQEEFLIAVEGGMLSEARQQLEQGANPNAAYPDDDLNALIMACINNDEAMVGLLLEYGADPDCPSPDGGLTPLMYAGENPKVVSRLIEAGADVNAVDYEDLYTPLAEACAAYRSEESARLLLKNGADVNYRTSDGLTALTYLISMEDGYDPQQIELQLSLVKLLIDHGAVPDSGPFGQSDYAYVEEIVNEQLSRLSDTDRRSNYERAAGELLSLLQPETEG</sequence>
<organism evidence="4 5">
    <name type="scientific">[Clostridium] methylpentosum DSM 5476</name>
    <dbReference type="NCBI Taxonomy" id="537013"/>
    <lineage>
        <taxon>Bacteria</taxon>
        <taxon>Bacillati</taxon>
        <taxon>Bacillota</taxon>
        <taxon>Clostridia</taxon>
        <taxon>Eubacteriales</taxon>
        <taxon>Oscillospiraceae</taxon>
        <taxon>Oscillospiraceae incertae sedis</taxon>
    </lineage>
</organism>
<evidence type="ECO:0000256" key="2">
    <source>
        <dbReference type="PROSITE-ProRule" id="PRU00023"/>
    </source>
</evidence>
<proteinExistence type="predicted"/>
<evidence type="ECO:0000313" key="5">
    <source>
        <dbReference type="Proteomes" id="UP000003340"/>
    </source>
</evidence>
<keyword evidence="3" id="KW-0812">Transmembrane</keyword>
<accession>C0ECQ4</accession>
<name>C0ECQ4_9FIRM</name>
<dbReference type="Gene3D" id="1.25.40.20">
    <property type="entry name" value="Ankyrin repeat-containing domain"/>
    <property type="match status" value="1"/>
</dbReference>
<dbReference type="PANTHER" id="PTHR24161">
    <property type="entry name" value="ANK_REP_REGION DOMAIN-CONTAINING PROTEIN-RELATED"/>
    <property type="match status" value="1"/>
</dbReference>
<keyword evidence="3" id="KW-1133">Transmembrane helix</keyword>
<dbReference type="PANTHER" id="PTHR24161:SF124">
    <property type="entry name" value="TRANSIENT RECEPTOR POTENTIAL CHANNEL PYREXIA"/>
    <property type="match status" value="1"/>
</dbReference>
<dbReference type="SMART" id="SM00248">
    <property type="entry name" value="ANK"/>
    <property type="match status" value="4"/>
</dbReference>
<dbReference type="Proteomes" id="UP000003340">
    <property type="component" value="Unassembled WGS sequence"/>
</dbReference>
<dbReference type="InterPro" id="IPR036770">
    <property type="entry name" value="Ankyrin_rpt-contain_sf"/>
</dbReference>
<reference evidence="4 5" key="2">
    <citation type="submission" date="2009-02" db="EMBL/GenBank/DDBJ databases">
        <title>Draft genome sequence of Clostridium methylpentosum (DSM 5476).</title>
        <authorList>
            <person name="Sudarsanam P."/>
            <person name="Ley R."/>
            <person name="Guruge J."/>
            <person name="Turnbaugh P.J."/>
            <person name="Mahowald M."/>
            <person name="Liep D."/>
            <person name="Gordon J."/>
        </authorList>
    </citation>
    <scope>NUCLEOTIDE SEQUENCE [LARGE SCALE GENOMIC DNA]</scope>
    <source>
        <strain evidence="4 5">DSM 5476</strain>
    </source>
</reference>
<protein>
    <submittedName>
        <fullName evidence="4">Ankyrin repeat protein</fullName>
    </submittedName>
</protein>